<protein>
    <submittedName>
        <fullName evidence="2">Uncharacterized protein</fullName>
    </submittedName>
</protein>
<gene>
    <name evidence="2" type="ORF">APZ42_005148</name>
</gene>
<feature type="compositionally biased region" description="Basic residues" evidence="1">
    <location>
        <begin position="23"/>
        <end position="33"/>
    </location>
</feature>
<evidence type="ECO:0000313" key="2">
    <source>
        <dbReference type="EMBL" id="KZR99120.1"/>
    </source>
</evidence>
<dbReference type="EMBL" id="LRGB01014685">
    <property type="protein sequence ID" value="KZR99120.1"/>
    <property type="molecule type" value="Genomic_DNA"/>
</dbReference>
<accession>A0A162BYX6</accession>
<feature type="region of interest" description="Disordered" evidence="1">
    <location>
        <begin position="13"/>
        <end position="33"/>
    </location>
</feature>
<sequence>MVPVKRKELAKIQDKNEEEERKMRRKIQKAQSKRRIAEKRKIDQYGECIAGLITKTFKVKSSLHPSLLSRPKNKNKSTVIFLTVYFQETFWKVLHLDQISSQLRVNLQLQ</sequence>
<keyword evidence="3" id="KW-1185">Reference proteome</keyword>
<reference evidence="2 3" key="1">
    <citation type="submission" date="2016-03" db="EMBL/GenBank/DDBJ databases">
        <title>EvidentialGene: Evidence-directed Construction of Genes on Genomes.</title>
        <authorList>
            <person name="Gilbert D.G."/>
            <person name="Choi J.-H."/>
            <person name="Mockaitis K."/>
            <person name="Colbourne J."/>
            <person name="Pfrender M."/>
        </authorList>
    </citation>
    <scope>NUCLEOTIDE SEQUENCE [LARGE SCALE GENOMIC DNA]</scope>
    <source>
        <strain evidence="2 3">Xinb3</strain>
        <tissue evidence="2">Complete organism</tissue>
    </source>
</reference>
<dbReference type="Proteomes" id="UP000076858">
    <property type="component" value="Unassembled WGS sequence"/>
</dbReference>
<feature type="compositionally biased region" description="Basic and acidic residues" evidence="1">
    <location>
        <begin position="13"/>
        <end position="22"/>
    </location>
</feature>
<comment type="caution">
    <text evidence="2">The sequence shown here is derived from an EMBL/GenBank/DDBJ whole genome shotgun (WGS) entry which is preliminary data.</text>
</comment>
<evidence type="ECO:0000313" key="3">
    <source>
        <dbReference type="Proteomes" id="UP000076858"/>
    </source>
</evidence>
<name>A0A162BYX6_9CRUS</name>
<feature type="non-terminal residue" evidence="2">
    <location>
        <position position="110"/>
    </location>
</feature>
<organism evidence="2 3">
    <name type="scientific">Daphnia magna</name>
    <dbReference type="NCBI Taxonomy" id="35525"/>
    <lineage>
        <taxon>Eukaryota</taxon>
        <taxon>Metazoa</taxon>
        <taxon>Ecdysozoa</taxon>
        <taxon>Arthropoda</taxon>
        <taxon>Crustacea</taxon>
        <taxon>Branchiopoda</taxon>
        <taxon>Diplostraca</taxon>
        <taxon>Cladocera</taxon>
        <taxon>Anomopoda</taxon>
        <taxon>Daphniidae</taxon>
        <taxon>Daphnia</taxon>
    </lineage>
</organism>
<proteinExistence type="predicted"/>
<evidence type="ECO:0000256" key="1">
    <source>
        <dbReference type="SAM" id="MobiDB-lite"/>
    </source>
</evidence>
<dbReference type="AlphaFoldDB" id="A0A162BYX6"/>